<dbReference type="Pfam" id="PF12973">
    <property type="entry name" value="Cupin_7"/>
    <property type="match status" value="1"/>
</dbReference>
<dbReference type="AlphaFoldDB" id="A0A1M6DIY3"/>
<dbReference type="Gene3D" id="2.60.120.10">
    <property type="entry name" value="Jelly Rolls"/>
    <property type="match status" value="1"/>
</dbReference>
<dbReference type="InterPro" id="IPR014710">
    <property type="entry name" value="RmlC-like_jellyroll"/>
</dbReference>
<dbReference type="STRING" id="1216006.VA7868_04246"/>
<feature type="domain" description="ChrR-like cupin" evidence="1">
    <location>
        <begin position="10"/>
        <end position="93"/>
    </location>
</feature>
<proteinExistence type="predicted"/>
<accession>A0A1M6DIY3</accession>
<reference evidence="2 3" key="1">
    <citation type="submission" date="2016-11" db="EMBL/GenBank/DDBJ databases">
        <authorList>
            <person name="Jaros S."/>
            <person name="Januszkiewicz K."/>
            <person name="Wedrychowicz H."/>
        </authorList>
    </citation>
    <scope>NUCLEOTIDE SEQUENCE [LARGE SCALE GENOMIC DNA]</scope>
    <source>
        <strain evidence="2 3">CECT 7868</strain>
    </source>
</reference>
<dbReference type="InterPro" id="IPR025979">
    <property type="entry name" value="ChrR-like_cupin_dom"/>
</dbReference>
<evidence type="ECO:0000259" key="1">
    <source>
        <dbReference type="Pfam" id="PF12973"/>
    </source>
</evidence>
<gene>
    <name evidence="2" type="ORF">VA7868_04246</name>
</gene>
<protein>
    <submittedName>
        <fullName evidence="2">ChrR Cupin-like domain protein</fullName>
    </submittedName>
</protein>
<organism evidence="2 3">
    <name type="scientific">Vibrio aerogenes CECT 7868</name>
    <dbReference type="NCBI Taxonomy" id="1216006"/>
    <lineage>
        <taxon>Bacteria</taxon>
        <taxon>Pseudomonadati</taxon>
        <taxon>Pseudomonadota</taxon>
        <taxon>Gammaproteobacteria</taxon>
        <taxon>Vibrionales</taxon>
        <taxon>Vibrionaceae</taxon>
        <taxon>Vibrio</taxon>
    </lineage>
</organism>
<dbReference type="EMBL" id="FQXZ01000046">
    <property type="protein sequence ID" value="SHI73216.1"/>
    <property type="molecule type" value="Genomic_DNA"/>
</dbReference>
<evidence type="ECO:0000313" key="3">
    <source>
        <dbReference type="Proteomes" id="UP000184608"/>
    </source>
</evidence>
<dbReference type="SUPFAM" id="SSF51182">
    <property type="entry name" value="RmlC-like cupins"/>
    <property type="match status" value="1"/>
</dbReference>
<name>A0A1M6DIY3_9VIBR</name>
<keyword evidence="3" id="KW-1185">Reference proteome</keyword>
<evidence type="ECO:0000313" key="2">
    <source>
        <dbReference type="EMBL" id="SHI73216.1"/>
    </source>
</evidence>
<dbReference type="Proteomes" id="UP000184608">
    <property type="component" value="Unassembled WGS sequence"/>
</dbReference>
<dbReference type="InterPro" id="IPR011051">
    <property type="entry name" value="RmlC_Cupin_sf"/>
</dbReference>
<sequence length="110" mass="12548">MNQTISAMSRDNEREWYDTPYAGVRFSWLSEHTEPGRAAVLRFECGGRLPVHYHPGWEQIFILEGQFQINDQIFSRHDFVFLSAGTRHSVEALTAGSYLTLAEKEGVDIG</sequence>